<dbReference type="SUPFAM" id="SSF56672">
    <property type="entry name" value="DNA/RNA polymerases"/>
    <property type="match status" value="1"/>
</dbReference>
<sequence length="814" mass="90418">MKNMLGSLNVALDHLLGAMVLDNFEEEAEEGGLLTISHNASCVVGLVTLFRNAITGLMSHLRGLGLQVNTASTNEHELNKKVWYPDSRASNHVTSDLNNLHEATLYTGNNRLFMGNGASVPVAHIGSSSFASSTKDIKTGTILLVGRIHNGLYQFNLSDSQCPRAAASTFSTIAHTTSLELPSSSSLVFDLWYTWLYLVKHKSEALTKFSNLQKLVEVQIGYKIKALQTNWEGEFRSFPKFLSQLANMPMRFWAHAFINAAYLVNDFQLLFLLVDHPMRCCTRLYLAMSISRPSSVSSARSVPAVVSPTTLSSSGQLPKESTNLHMRSDVRASLEVVSSSDAAASNSPTNSQESLAYYSPVNVHPMLTRSNNEIFKPKVFTAELSEVEPAMIEEALASKEWMLAAQQEYDALLKNETCDLGRLVVKGYLQEAGIDFQDTFSHVVKLTTIWVVLALAVQFGWQLRQFSLAKSDGSLFIKKIGNVLLYVLFYVDDIIVTGTHQASIDQFVTDLDTRFSLKDLGPLNYFLGIEVSPTSNGLFLSQRKYVLDLLRKAKMDQHTGCVIENASEYRRIVGALQYVVITIPDITFAVNKVCQFMHRPLDQHFRAVKHILRYLQGTLDYGIRFTTTATLDMVGYSDANWGTDVDDRRSTLGFYVFLGGNPVAWGSKKQVVSRSTAEAEYRGLAHAVTEVIWLESLLSELHVSPSQKAIVWYDNSGAVAVSANPVMHCKFKHVELDLYFDREKVAAGMLSVGHVPAQEQVADVFTKPLSLPLFTKFRSCLKVFAKSCLDAESMLRSENQDDGSILRNESSYGS</sequence>
<dbReference type="AlphaFoldDB" id="A0A1U8P8X1"/>
<dbReference type="Pfam" id="PF07727">
    <property type="entry name" value="RVT_2"/>
    <property type="match status" value="2"/>
</dbReference>
<protein>
    <recommendedName>
        <fullName evidence="1">Reverse transcriptase Ty1/copia-type domain-containing protein</fullName>
    </recommendedName>
</protein>
<reference evidence="3" key="2">
    <citation type="submission" date="2025-08" db="UniProtKB">
        <authorList>
            <consortium name="RefSeq"/>
        </authorList>
    </citation>
    <scope>IDENTIFICATION</scope>
</reference>
<gene>
    <name evidence="3" type="primary">LOC107956423</name>
</gene>
<accession>A0A1U8P8X1</accession>
<dbReference type="GeneID" id="107956423"/>
<dbReference type="RefSeq" id="XP_016747590.1">
    <property type="nucleotide sequence ID" value="XM_016892101.1"/>
</dbReference>
<dbReference type="KEGG" id="ghi:107956423"/>
<feature type="domain" description="Reverse transcriptase Ty1/copia-type" evidence="1">
    <location>
        <begin position="421"/>
        <end position="466"/>
    </location>
</feature>
<organism evidence="2 3">
    <name type="scientific">Gossypium hirsutum</name>
    <name type="common">Upland cotton</name>
    <name type="synonym">Gossypium mexicanum</name>
    <dbReference type="NCBI Taxonomy" id="3635"/>
    <lineage>
        <taxon>Eukaryota</taxon>
        <taxon>Viridiplantae</taxon>
        <taxon>Streptophyta</taxon>
        <taxon>Embryophyta</taxon>
        <taxon>Tracheophyta</taxon>
        <taxon>Spermatophyta</taxon>
        <taxon>Magnoliopsida</taxon>
        <taxon>eudicotyledons</taxon>
        <taxon>Gunneridae</taxon>
        <taxon>Pentapetalae</taxon>
        <taxon>rosids</taxon>
        <taxon>malvids</taxon>
        <taxon>Malvales</taxon>
        <taxon>Malvaceae</taxon>
        <taxon>Malvoideae</taxon>
        <taxon>Gossypium</taxon>
    </lineage>
</organism>
<evidence type="ECO:0000259" key="1">
    <source>
        <dbReference type="Pfam" id="PF07727"/>
    </source>
</evidence>
<dbReference type="InterPro" id="IPR013103">
    <property type="entry name" value="RVT_2"/>
</dbReference>
<feature type="domain" description="Reverse transcriptase Ty1/copia-type" evidence="1">
    <location>
        <begin position="468"/>
        <end position="563"/>
    </location>
</feature>
<name>A0A1U8P8X1_GOSHI</name>
<dbReference type="PaxDb" id="3635-A0A1U8P8X1"/>
<evidence type="ECO:0000313" key="3">
    <source>
        <dbReference type="RefSeq" id="XP_016747590.1"/>
    </source>
</evidence>
<dbReference type="Proteomes" id="UP000818029">
    <property type="component" value="Chromosome A07"/>
</dbReference>
<dbReference type="CDD" id="cd09272">
    <property type="entry name" value="RNase_HI_RT_Ty1"/>
    <property type="match status" value="1"/>
</dbReference>
<proteinExistence type="predicted"/>
<dbReference type="STRING" id="3635.A0A1U8P8X1"/>
<dbReference type="PANTHER" id="PTHR11439">
    <property type="entry name" value="GAG-POL-RELATED RETROTRANSPOSON"/>
    <property type="match status" value="1"/>
</dbReference>
<reference evidence="2" key="1">
    <citation type="journal article" date="2020" name="Nat. Genet.">
        <title>Genomic diversifications of five Gossypium allopolyploid species and their impact on cotton improvement.</title>
        <authorList>
            <person name="Chen Z.J."/>
            <person name="Sreedasyam A."/>
            <person name="Ando A."/>
            <person name="Song Q."/>
            <person name="De Santiago L.M."/>
            <person name="Hulse-Kemp A.M."/>
            <person name="Ding M."/>
            <person name="Ye W."/>
            <person name="Kirkbride R.C."/>
            <person name="Jenkins J."/>
            <person name="Plott C."/>
            <person name="Lovell J."/>
            <person name="Lin Y.M."/>
            <person name="Vaughn R."/>
            <person name="Liu B."/>
            <person name="Simpson S."/>
            <person name="Scheffler B.E."/>
            <person name="Wen L."/>
            <person name="Saski C.A."/>
            <person name="Grover C.E."/>
            <person name="Hu G."/>
            <person name="Conover J.L."/>
            <person name="Carlson J.W."/>
            <person name="Shu S."/>
            <person name="Boston L.B."/>
            <person name="Williams M."/>
            <person name="Peterson D.G."/>
            <person name="McGee K."/>
            <person name="Jones D.C."/>
            <person name="Wendel J.F."/>
            <person name="Stelly D.M."/>
            <person name="Grimwood J."/>
            <person name="Schmutz J."/>
        </authorList>
    </citation>
    <scope>NUCLEOTIDE SEQUENCE [LARGE SCALE GENOMIC DNA]</scope>
    <source>
        <strain evidence="2">cv. TM-1</strain>
    </source>
</reference>
<keyword evidence="2" id="KW-1185">Reference proteome</keyword>
<dbReference type="InterPro" id="IPR043502">
    <property type="entry name" value="DNA/RNA_pol_sf"/>
</dbReference>
<dbReference type="PANTHER" id="PTHR11439:SF467">
    <property type="entry name" value="INTEGRASE CATALYTIC DOMAIN-CONTAINING PROTEIN"/>
    <property type="match status" value="1"/>
</dbReference>
<evidence type="ECO:0000313" key="2">
    <source>
        <dbReference type="Proteomes" id="UP000818029"/>
    </source>
</evidence>